<evidence type="ECO:0000256" key="1">
    <source>
        <dbReference type="ARBA" id="ARBA00004651"/>
    </source>
</evidence>
<evidence type="ECO:0000256" key="7">
    <source>
        <dbReference type="ARBA" id="ARBA00023136"/>
    </source>
</evidence>
<proteinExistence type="inferred from homology"/>
<comment type="subcellular location">
    <subcellularLocation>
        <location evidence="1">Cell membrane</location>
        <topology evidence="1">Multi-pass membrane protein</topology>
    </subcellularLocation>
</comment>
<keyword evidence="3" id="KW-0813">Transport</keyword>
<dbReference type="PANTHER" id="PTHR30433:SF2">
    <property type="entry name" value="MOTILITY PROTEIN A"/>
    <property type="match status" value="1"/>
</dbReference>
<dbReference type="InterPro" id="IPR002898">
    <property type="entry name" value="MotA_ExbB_proton_chnl"/>
</dbReference>
<evidence type="ECO:0000256" key="3">
    <source>
        <dbReference type="ARBA" id="ARBA00022448"/>
    </source>
</evidence>
<keyword evidence="7 8" id="KW-0472">Membrane</keyword>
<dbReference type="EMBL" id="UINC01007633">
    <property type="protein sequence ID" value="SVA34351.1"/>
    <property type="molecule type" value="Genomic_DNA"/>
</dbReference>
<evidence type="ECO:0000313" key="10">
    <source>
        <dbReference type="EMBL" id="SVA34351.1"/>
    </source>
</evidence>
<dbReference type="PROSITE" id="PS01307">
    <property type="entry name" value="MOTA"/>
    <property type="match status" value="1"/>
</dbReference>
<accession>A0A381V332</accession>
<protein>
    <recommendedName>
        <fullName evidence="9">MotA/TolQ/ExbB proton channel domain-containing protein</fullName>
    </recommendedName>
</protein>
<keyword evidence="4" id="KW-1003">Cell membrane</keyword>
<feature type="transmembrane region" description="Helical" evidence="8">
    <location>
        <begin position="7"/>
        <end position="24"/>
    </location>
</feature>
<comment type="similarity">
    <text evidence="2">Belongs to the MotA family.</text>
</comment>
<feature type="transmembrane region" description="Helical" evidence="8">
    <location>
        <begin position="30"/>
        <end position="53"/>
    </location>
</feature>
<evidence type="ECO:0000256" key="2">
    <source>
        <dbReference type="ARBA" id="ARBA00008038"/>
    </source>
</evidence>
<dbReference type="PANTHER" id="PTHR30433">
    <property type="entry name" value="CHEMOTAXIS PROTEIN MOTA"/>
    <property type="match status" value="1"/>
</dbReference>
<sequence length="259" mass="27351">MDIATLVGIILGLGAIVGSIFLMTPDFGMFGSASSFGIVFGGMLASVAVAFPLKDVLQLGAAMAAVFKGSSDSLGGLVDEAVEASEAGRKGTADLEKHIDNIKGFFFKDGVQMVIDGYSLEELSEILNTRIDYRELREGTQAGLFKSMGTMAPAWGMVGTLIGLVVMLSGFGGEGGTDTLGTGMSAALITTLYGAILANLFFLPMAEKVKSRIAFSSTMQSLQLEAARLIHQKKHPIIVREKLNSFIPPKEWKKDEGGG</sequence>
<evidence type="ECO:0000259" key="9">
    <source>
        <dbReference type="Pfam" id="PF01618"/>
    </source>
</evidence>
<dbReference type="GO" id="GO:0006935">
    <property type="term" value="P:chemotaxis"/>
    <property type="evidence" value="ECO:0007669"/>
    <property type="project" value="InterPro"/>
</dbReference>
<gene>
    <name evidence="10" type="ORF">METZ01_LOCUS87205</name>
</gene>
<evidence type="ECO:0000256" key="5">
    <source>
        <dbReference type="ARBA" id="ARBA00022692"/>
    </source>
</evidence>
<evidence type="ECO:0000256" key="8">
    <source>
        <dbReference type="SAM" id="Phobius"/>
    </source>
</evidence>
<reference evidence="10" key="1">
    <citation type="submission" date="2018-05" db="EMBL/GenBank/DDBJ databases">
        <authorList>
            <person name="Lanie J.A."/>
            <person name="Ng W.-L."/>
            <person name="Kazmierczak K.M."/>
            <person name="Andrzejewski T.M."/>
            <person name="Davidsen T.M."/>
            <person name="Wayne K.J."/>
            <person name="Tettelin H."/>
            <person name="Glass J.I."/>
            <person name="Rusch D."/>
            <person name="Podicherti R."/>
            <person name="Tsui H.-C.T."/>
            <person name="Winkler M.E."/>
        </authorList>
    </citation>
    <scope>NUCLEOTIDE SEQUENCE</scope>
</reference>
<feature type="domain" description="MotA/TolQ/ExbB proton channel" evidence="9">
    <location>
        <begin position="100"/>
        <end position="214"/>
    </location>
</feature>
<dbReference type="GO" id="GO:0071978">
    <property type="term" value="P:bacterial-type flagellum-dependent swarming motility"/>
    <property type="evidence" value="ECO:0007669"/>
    <property type="project" value="InterPro"/>
</dbReference>
<keyword evidence="5 8" id="KW-0812">Transmembrane</keyword>
<name>A0A381V332_9ZZZZ</name>
<dbReference type="InterPro" id="IPR047055">
    <property type="entry name" value="MotA-like"/>
</dbReference>
<organism evidence="10">
    <name type="scientific">marine metagenome</name>
    <dbReference type="NCBI Taxonomy" id="408172"/>
    <lineage>
        <taxon>unclassified sequences</taxon>
        <taxon>metagenomes</taxon>
        <taxon>ecological metagenomes</taxon>
    </lineage>
</organism>
<dbReference type="Pfam" id="PF01618">
    <property type="entry name" value="MotA_ExbB"/>
    <property type="match status" value="1"/>
</dbReference>
<evidence type="ECO:0000256" key="6">
    <source>
        <dbReference type="ARBA" id="ARBA00022989"/>
    </source>
</evidence>
<feature type="transmembrane region" description="Helical" evidence="8">
    <location>
        <begin position="184"/>
        <end position="203"/>
    </location>
</feature>
<dbReference type="GO" id="GO:0005886">
    <property type="term" value="C:plasma membrane"/>
    <property type="evidence" value="ECO:0007669"/>
    <property type="project" value="UniProtKB-SubCell"/>
</dbReference>
<feature type="transmembrane region" description="Helical" evidence="8">
    <location>
        <begin position="154"/>
        <end position="172"/>
    </location>
</feature>
<evidence type="ECO:0000256" key="4">
    <source>
        <dbReference type="ARBA" id="ARBA00022475"/>
    </source>
</evidence>
<dbReference type="AlphaFoldDB" id="A0A381V332"/>
<keyword evidence="6 8" id="KW-1133">Transmembrane helix</keyword>
<dbReference type="InterPro" id="IPR000540">
    <property type="entry name" value="Flag_MotA_CS"/>
</dbReference>